<evidence type="ECO:0000313" key="1">
    <source>
        <dbReference type="EMBL" id="GES51291.1"/>
    </source>
</evidence>
<name>A0ABQ0Z7I6_9HYPH</name>
<protein>
    <submittedName>
        <fullName evidence="1">Uncharacterized protein</fullName>
    </submittedName>
</protein>
<keyword evidence="2" id="KW-1185">Reference proteome</keyword>
<gene>
    <name evidence="1" type="ORF">RsS93_39050</name>
</gene>
<reference evidence="1 2" key="1">
    <citation type="journal article" date="2020" name="Genome Biol. Evol.">
        <title>Rhizobium dioscoreae sp. nov., a plant growth-promoting bacterium isolated from yam (Dioscorea species).</title>
        <authorList>
            <person name="Ouyabe M."/>
            <person name="Tanaka N."/>
            <person name="Shiwa Y."/>
            <person name="Fujita N."/>
            <person name="Kikuno H."/>
            <person name="Babil P."/>
            <person name="Shiwachi H."/>
        </authorList>
    </citation>
    <scope>NUCLEOTIDE SEQUENCE [LARGE SCALE GENOMIC DNA]</scope>
    <source>
        <strain evidence="1 2">S-93</strain>
    </source>
</reference>
<proteinExistence type="predicted"/>
<evidence type="ECO:0000313" key="2">
    <source>
        <dbReference type="Proteomes" id="UP000390335"/>
    </source>
</evidence>
<organism evidence="1 2">
    <name type="scientific">Rhizobium dioscoreae</name>
    <dbReference type="NCBI Taxonomy" id="2653122"/>
    <lineage>
        <taxon>Bacteria</taxon>
        <taxon>Pseudomonadati</taxon>
        <taxon>Pseudomonadota</taxon>
        <taxon>Alphaproteobacteria</taxon>
        <taxon>Hyphomicrobiales</taxon>
        <taxon>Rhizobiaceae</taxon>
        <taxon>Rhizobium/Agrobacterium group</taxon>
        <taxon>Rhizobium</taxon>
    </lineage>
</organism>
<dbReference type="Proteomes" id="UP000390335">
    <property type="component" value="Unassembled WGS sequence"/>
</dbReference>
<comment type="caution">
    <text evidence="1">The sequence shown here is derived from an EMBL/GenBank/DDBJ whole genome shotgun (WGS) entry which is preliminary data.</text>
</comment>
<dbReference type="RefSeq" id="WP_145634484.1">
    <property type="nucleotide sequence ID" value="NZ_BLAJ01000004.1"/>
</dbReference>
<dbReference type="EMBL" id="BLAJ01000004">
    <property type="protein sequence ID" value="GES51291.1"/>
    <property type="molecule type" value="Genomic_DNA"/>
</dbReference>
<accession>A0ABQ0Z7I6</accession>
<sequence length="129" mass="15257">MSVTLTERLSHLPENRRRELERIARILFDEFEDVQKSRLSDTEKGGRILKLLLFSPFARCDWVEDRENDGRSEYNLLVVVTTETFADPRFWYRGIDRFLRELTVTRHLATPVNFIVHSVTDLNKQLAYG</sequence>